<accession>A0A5E5BI46</accession>
<name>A0A5E5BI46_9BURK</name>
<sequence>MNVSYVESFEEKRYQTSLDVADDLAAYAERHDLTIEEARDELRDPESISADLRRPCVELRGSEMGDIAEMMLDGTLCEGCGVALEDAGEGFPRRCGDCRDEPVYELPKKAAKCYCPDCGRRVKPAGLADHMRDVHKATYFKLEVRYACDGGAA</sequence>
<dbReference type="Proteomes" id="UP000335538">
    <property type="component" value="Unassembled WGS sequence"/>
</dbReference>
<evidence type="ECO:0000313" key="1">
    <source>
        <dbReference type="EMBL" id="VVE84957.1"/>
    </source>
</evidence>
<dbReference type="EMBL" id="CABPSR010000022">
    <property type="protein sequence ID" value="VVE84957.1"/>
    <property type="molecule type" value="Genomic_DNA"/>
</dbReference>
<organism evidence="1 2">
    <name type="scientific">Pandoraea sputorum</name>
    <dbReference type="NCBI Taxonomy" id="93222"/>
    <lineage>
        <taxon>Bacteria</taxon>
        <taxon>Pseudomonadati</taxon>
        <taxon>Pseudomonadota</taxon>
        <taxon>Betaproteobacteria</taxon>
        <taxon>Burkholderiales</taxon>
        <taxon>Burkholderiaceae</taxon>
        <taxon>Pandoraea</taxon>
    </lineage>
</organism>
<protein>
    <submittedName>
        <fullName evidence="1">Uncharacterized protein</fullName>
    </submittedName>
</protein>
<dbReference type="RefSeq" id="WP_150811172.1">
    <property type="nucleotide sequence ID" value="NZ_CABPSR010000022.1"/>
</dbReference>
<dbReference type="AlphaFoldDB" id="A0A5E5BI46"/>
<proteinExistence type="predicted"/>
<reference evidence="1 2" key="1">
    <citation type="submission" date="2019-08" db="EMBL/GenBank/DDBJ databases">
        <authorList>
            <person name="Peeters C."/>
        </authorList>
    </citation>
    <scope>NUCLEOTIDE SEQUENCE [LARGE SCALE GENOMIC DNA]</scope>
    <source>
        <strain evidence="1 2">LMG 31121</strain>
    </source>
</reference>
<gene>
    <name evidence="1" type="ORF">PSP31121_05013</name>
</gene>
<evidence type="ECO:0000313" key="2">
    <source>
        <dbReference type="Proteomes" id="UP000335538"/>
    </source>
</evidence>